<evidence type="ECO:0000256" key="1">
    <source>
        <dbReference type="ARBA" id="ARBA00004236"/>
    </source>
</evidence>
<feature type="compositionally biased region" description="Pro residues" evidence="8">
    <location>
        <begin position="519"/>
        <end position="535"/>
    </location>
</feature>
<name>A0A6A5EMD6_PERFL</name>
<keyword evidence="4" id="KW-0238">DNA-binding</keyword>
<dbReference type="EMBL" id="VHII01000013">
    <property type="protein sequence ID" value="KAF1382140.1"/>
    <property type="molecule type" value="Genomic_DNA"/>
</dbReference>
<feature type="compositionally biased region" description="Pro residues" evidence="8">
    <location>
        <begin position="316"/>
        <end position="335"/>
    </location>
</feature>
<reference evidence="10 11" key="1">
    <citation type="submission" date="2019-06" db="EMBL/GenBank/DDBJ databases">
        <title>A chromosome-scale genome assembly of the European perch, Perca fluviatilis.</title>
        <authorList>
            <person name="Roques C."/>
            <person name="Zahm M."/>
            <person name="Cabau C."/>
            <person name="Klopp C."/>
            <person name="Bouchez O."/>
            <person name="Donnadieu C."/>
            <person name="Kuhl H."/>
            <person name="Gislard M."/>
            <person name="Guendouz S."/>
            <person name="Journot L."/>
            <person name="Haffray P."/>
            <person name="Bestin A."/>
            <person name="Morvezen R."/>
            <person name="Feron R."/>
            <person name="Wen M."/>
            <person name="Jouanno E."/>
            <person name="Herpin A."/>
            <person name="Schartl M."/>
            <person name="Postlethwait J."/>
            <person name="Schaerlinger B."/>
            <person name="Chardard D."/>
            <person name="Lecocq T."/>
            <person name="Poncet C."/>
            <person name="Jaffrelo L."/>
            <person name="Lampietro C."/>
            <person name="Guiguen Y."/>
        </authorList>
    </citation>
    <scope>NUCLEOTIDE SEQUENCE [LARGE SCALE GENOMIC DNA]</scope>
    <source>
        <tissue evidence="10">Blood</tissue>
    </source>
</reference>
<dbReference type="PROSITE" id="PS50157">
    <property type="entry name" value="ZINC_FINGER_C2H2_2"/>
    <property type="match status" value="2"/>
</dbReference>
<dbReference type="Pfam" id="PF00087">
    <property type="entry name" value="Toxin_TOLIP"/>
    <property type="match status" value="1"/>
</dbReference>
<sequence length="934" mass="100795">MEAMELPSAADGAAADLLMECDEEEQQVWPSSPQRHEEEEEEEGHDEALAMAVGPLEDEESDLRPVQIVPIPVHPVGACGPPTQNNPLQSPGVPLGFKVNGRLVCLLPGGGAAELKLCSHPGGSASGFTTVQIHSPAAPQHIHATGALTAAEADPTPIITGVVSGEAAQKVLSVHSVTSESISPPRAPLVPVPSPWTLVSPQTTPPPKPKPKPTAPHKLLHKGQLGPVSLLSLCSPTIALSLKNLKKKNKKKKKKKKKHSRRSGDKHKKSKSPRDPETSRSGSRPGPGPGPPAPKVTSPVQRPYRPPDDFLSDRLPPVPPRSAPPEPDRPGPPPEPEPRPGKLVILVEDFYYGSAPGRTLARPMQPDRRFTGPFRCINCPKSLRNNIRLMSHMKQHVSSTLGGDVSVCPHCYRHFLSPFKLQCHVEAVHSQYQSTAKCRICELDFGSEAAFLWHMKSTHTPEMPYVCQDHRTHVRPPQLLGLKPGTKVTVRTYSVAEGSENRDRVKKAVAACKVEDVEPTPPPPTPPPPTPPPPAKQDAPKRKPVKSLGALLSAISQESVSGPSPLCVECLSPVQNFSSHFPSVVHCSLCRFLTCCATSYANHMINNHATSRKKIPPYLSIFLTNPRLSQTLRCVSCTFSACRGDAMARHLTEKPEHRCIALTHDKLDANRPEPQSQQLTLKPRRPSLQLTSGAELSSASDPPGLVHSYVHAAVSQTPLLPLPLLLSPRHDHQVSGAPPPPNGPASPLRCYVCIPDGSGTCIQTSHECRKGLRCAAMRLVRYQGGSKVHEENSKGCAVAEDCGEYSVNFGISQTKVNMKCCTSDLCNTQPAPEPSKSKPNGKQCYWCDSQRCNNTLNCEGNEDNCISATETQGEHSVTVKGCVSKHLCTTRDKSWARKLTYSCCKGNLCNGASNHGAGLVLLAAPLLSFLGTSY</sequence>
<evidence type="ECO:0000256" key="7">
    <source>
        <dbReference type="PROSITE-ProRule" id="PRU00042"/>
    </source>
</evidence>
<protein>
    <recommendedName>
        <fullName evidence="9">C2H2-type domain-containing protein</fullName>
    </recommendedName>
</protein>
<feature type="compositionally biased region" description="Polar residues" evidence="8">
    <location>
        <begin position="688"/>
        <end position="700"/>
    </location>
</feature>
<organism evidence="10 11">
    <name type="scientific">Perca fluviatilis</name>
    <name type="common">European perch</name>
    <dbReference type="NCBI Taxonomy" id="8168"/>
    <lineage>
        <taxon>Eukaryota</taxon>
        <taxon>Metazoa</taxon>
        <taxon>Chordata</taxon>
        <taxon>Craniata</taxon>
        <taxon>Vertebrata</taxon>
        <taxon>Euteleostomi</taxon>
        <taxon>Actinopterygii</taxon>
        <taxon>Neopterygii</taxon>
        <taxon>Teleostei</taxon>
        <taxon>Neoteleostei</taxon>
        <taxon>Acanthomorphata</taxon>
        <taxon>Eupercaria</taxon>
        <taxon>Perciformes</taxon>
        <taxon>Percoidei</taxon>
        <taxon>Percidae</taxon>
        <taxon>Percinae</taxon>
        <taxon>Perca</taxon>
    </lineage>
</organism>
<dbReference type="Pfam" id="PF25414">
    <property type="entry name" value="zf-C2H2_Z280C_D"/>
    <property type="match status" value="1"/>
</dbReference>
<feature type="compositionally biased region" description="Pro residues" evidence="8">
    <location>
        <begin position="185"/>
        <end position="194"/>
    </location>
</feature>
<dbReference type="InterPro" id="IPR016054">
    <property type="entry name" value="LY6_UPA_recep-like"/>
</dbReference>
<dbReference type="SMART" id="SM00134">
    <property type="entry name" value="LU"/>
    <property type="match status" value="2"/>
</dbReference>
<feature type="domain" description="C2H2-type" evidence="9">
    <location>
        <begin position="436"/>
        <end position="464"/>
    </location>
</feature>
<dbReference type="AlphaFoldDB" id="A0A6A5EMD6"/>
<dbReference type="PROSITE" id="PS00028">
    <property type="entry name" value="ZINC_FINGER_C2H2_1"/>
    <property type="match status" value="3"/>
</dbReference>
<dbReference type="Pfam" id="PF00021">
    <property type="entry name" value="UPAR_LY6"/>
    <property type="match status" value="1"/>
</dbReference>
<keyword evidence="5" id="KW-0472">Membrane</keyword>
<dbReference type="Gene3D" id="2.10.60.10">
    <property type="entry name" value="CD59"/>
    <property type="match status" value="2"/>
</dbReference>
<gene>
    <name evidence="10" type="ORF">PFLUV_G00161360</name>
</gene>
<dbReference type="Pfam" id="PF25429">
    <property type="entry name" value="zf-POGZ"/>
    <property type="match status" value="1"/>
</dbReference>
<dbReference type="InterPro" id="IPR013087">
    <property type="entry name" value="Znf_C2H2_type"/>
</dbReference>
<feature type="domain" description="C2H2-type" evidence="9">
    <location>
        <begin position="374"/>
        <end position="401"/>
    </location>
</feature>
<dbReference type="Gene3D" id="3.30.160.60">
    <property type="entry name" value="Classic Zinc Finger"/>
    <property type="match status" value="1"/>
</dbReference>
<evidence type="ECO:0000259" key="9">
    <source>
        <dbReference type="PROSITE" id="PS50157"/>
    </source>
</evidence>
<dbReference type="PANTHER" id="PTHR48125">
    <property type="entry name" value="LP07818P1"/>
    <property type="match status" value="1"/>
</dbReference>
<feature type="region of interest" description="Disordered" evidence="8">
    <location>
        <begin position="242"/>
        <end position="341"/>
    </location>
</feature>
<dbReference type="SMART" id="SM00355">
    <property type="entry name" value="ZnF_C2H2"/>
    <property type="match status" value="5"/>
</dbReference>
<keyword evidence="7" id="KW-0863">Zinc-finger</keyword>
<keyword evidence="7" id="KW-0479">Metal-binding</keyword>
<dbReference type="InterPro" id="IPR057618">
    <property type="entry name" value="Znf_POGZ/Z280C-D-like"/>
</dbReference>
<dbReference type="InterPro" id="IPR035076">
    <property type="entry name" value="Toxin/TOLIP"/>
</dbReference>
<evidence type="ECO:0000256" key="3">
    <source>
        <dbReference type="ARBA" id="ARBA00022729"/>
    </source>
</evidence>
<dbReference type="InterPro" id="IPR045860">
    <property type="entry name" value="Snake_toxin-like_sf"/>
</dbReference>
<feature type="compositionally biased region" description="Pro residues" evidence="8">
    <location>
        <begin position="203"/>
        <end position="214"/>
    </location>
</feature>
<evidence type="ECO:0000256" key="4">
    <source>
        <dbReference type="ARBA" id="ARBA00023125"/>
    </source>
</evidence>
<feature type="compositionally biased region" description="Basic residues" evidence="8">
    <location>
        <begin position="244"/>
        <end position="271"/>
    </location>
</feature>
<keyword evidence="6" id="KW-0325">Glycoprotein</keyword>
<evidence type="ECO:0000256" key="2">
    <source>
        <dbReference type="ARBA" id="ARBA00022475"/>
    </source>
</evidence>
<dbReference type="Proteomes" id="UP000465112">
    <property type="component" value="Chromosome 13"/>
</dbReference>
<dbReference type="SUPFAM" id="SSF57302">
    <property type="entry name" value="Snake toxin-like"/>
    <property type="match status" value="2"/>
</dbReference>
<keyword evidence="3" id="KW-0732">Signal</keyword>
<comment type="caution">
    <text evidence="10">The sequence shown here is derived from an EMBL/GenBank/DDBJ whole genome shotgun (WGS) entry which is preliminary data.</text>
</comment>
<feature type="region of interest" description="Disordered" evidence="8">
    <location>
        <begin position="515"/>
        <end position="543"/>
    </location>
</feature>
<dbReference type="InterPro" id="IPR059074">
    <property type="entry name" value="zf-C2H2_Z280C_D"/>
</dbReference>
<feature type="region of interest" description="Disordered" evidence="8">
    <location>
        <begin position="178"/>
        <end position="220"/>
    </location>
</feature>
<dbReference type="GO" id="GO:0008270">
    <property type="term" value="F:zinc ion binding"/>
    <property type="evidence" value="ECO:0007669"/>
    <property type="project" value="UniProtKB-KW"/>
</dbReference>
<feature type="region of interest" description="Disordered" evidence="8">
    <location>
        <begin position="664"/>
        <end position="701"/>
    </location>
</feature>
<dbReference type="GO" id="GO:0003677">
    <property type="term" value="F:DNA binding"/>
    <property type="evidence" value="ECO:0007669"/>
    <property type="project" value="UniProtKB-KW"/>
</dbReference>
<comment type="subcellular location">
    <subcellularLocation>
        <location evidence="1">Cell membrane</location>
    </subcellularLocation>
</comment>
<keyword evidence="2" id="KW-1003">Cell membrane</keyword>
<evidence type="ECO:0000313" key="10">
    <source>
        <dbReference type="EMBL" id="KAF1382140.1"/>
    </source>
</evidence>
<feature type="region of interest" description="Disordered" evidence="8">
    <location>
        <begin position="21"/>
        <end position="47"/>
    </location>
</feature>
<evidence type="ECO:0000313" key="11">
    <source>
        <dbReference type="Proteomes" id="UP000465112"/>
    </source>
</evidence>
<evidence type="ECO:0000256" key="5">
    <source>
        <dbReference type="ARBA" id="ARBA00023136"/>
    </source>
</evidence>
<keyword evidence="11" id="KW-1185">Reference proteome</keyword>
<dbReference type="GO" id="GO:0005886">
    <property type="term" value="C:plasma membrane"/>
    <property type="evidence" value="ECO:0007669"/>
    <property type="project" value="UniProtKB-SubCell"/>
</dbReference>
<dbReference type="PANTHER" id="PTHR48125:SF12">
    <property type="entry name" value="AT HOOK TRANSCRIPTION FACTOR FAMILY-RELATED"/>
    <property type="match status" value="1"/>
</dbReference>
<proteinExistence type="predicted"/>
<evidence type="ECO:0000256" key="8">
    <source>
        <dbReference type="SAM" id="MobiDB-lite"/>
    </source>
</evidence>
<keyword evidence="7" id="KW-0862">Zinc</keyword>
<evidence type="ECO:0000256" key="6">
    <source>
        <dbReference type="ARBA" id="ARBA00023180"/>
    </source>
</evidence>
<accession>A0A6A5EMD6</accession>